<reference evidence="3" key="1">
    <citation type="journal article" date="2019" name="Int. J. Syst. Evol. Microbiol.">
        <title>The Global Catalogue of Microorganisms (GCM) 10K type strain sequencing project: providing services to taxonomists for standard genome sequencing and annotation.</title>
        <authorList>
            <consortium name="The Broad Institute Genomics Platform"/>
            <consortium name="The Broad Institute Genome Sequencing Center for Infectious Disease"/>
            <person name="Wu L."/>
            <person name="Ma J."/>
        </authorList>
    </citation>
    <scope>NUCLEOTIDE SEQUENCE [LARGE SCALE GENOMIC DNA]</scope>
    <source>
        <strain evidence="3">JCM 18304</strain>
    </source>
</reference>
<proteinExistence type="predicted"/>
<dbReference type="PANTHER" id="PTHR46438:SF11">
    <property type="entry name" value="LIPASE-RELATED"/>
    <property type="match status" value="1"/>
</dbReference>
<dbReference type="Proteomes" id="UP001501570">
    <property type="component" value="Unassembled WGS sequence"/>
</dbReference>
<dbReference type="PRINTS" id="PR00111">
    <property type="entry name" value="ABHYDROLASE"/>
</dbReference>
<evidence type="ECO:0000313" key="2">
    <source>
        <dbReference type="EMBL" id="GAA5188478.1"/>
    </source>
</evidence>
<feature type="domain" description="AB hydrolase-1" evidence="1">
    <location>
        <begin position="13"/>
        <end position="248"/>
    </location>
</feature>
<dbReference type="EMBL" id="BAABJQ010000011">
    <property type="protein sequence ID" value="GAA5188478.1"/>
    <property type="molecule type" value="Genomic_DNA"/>
</dbReference>
<gene>
    <name evidence="2" type="ORF">GCM10023322_39260</name>
</gene>
<sequence length="262" mass="28039">MIALHRVGAGEPLLLLHGIGHRWQAWQPVLGPLAEHHDVLAVDLPGFGTSPLPDGPMDMPATVRRLGEFLDGLGVARPHVAGNSLGGAVALELAAHGLARSATALSPAGFTSAWELRWALSVLRLHRWLAARLPDSVVYRVARSPRLRALAFGMMVARPGRLDPDAAAGDARALRDGPGFATVAREARRYRFGGSPDVPVTVAWATRDRILLPRQARRAGRALPRARHVPLPGCGHLSMSDEPELVARVILRTTGALPAEGR</sequence>
<name>A0ABP9RYH4_9ACTN</name>
<dbReference type="GO" id="GO:0016787">
    <property type="term" value="F:hydrolase activity"/>
    <property type="evidence" value="ECO:0007669"/>
    <property type="project" value="UniProtKB-KW"/>
</dbReference>
<evidence type="ECO:0000259" key="1">
    <source>
        <dbReference type="Pfam" id="PF12697"/>
    </source>
</evidence>
<dbReference type="PANTHER" id="PTHR46438">
    <property type="entry name" value="ALPHA/BETA-HYDROLASES SUPERFAMILY PROTEIN"/>
    <property type="match status" value="1"/>
</dbReference>
<comment type="caution">
    <text evidence="2">The sequence shown here is derived from an EMBL/GenBank/DDBJ whole genome shotgun (WGS) entry which is preliminary data.</text>
</comment>
<evidence type="ECO:0000313" key="3">
    <source>
        <dbReference type="Proteomes" id="UP001501570"/>
    </source>
</evidence>
<dbReference type="Pfam" id="PF12697">
    <property type="entry name" value="Abhydrolase_6"/>
    <property type="match status" value="1"/>
</dbReference>
<keyword evidence="3" id="KW-1185">Reference proteome</keyword>
<dbReference type="InterPro" id="IPR000073">
    <property type="entry name" value="AB_hydrolase_1"/>
</dbReference>
<dbReference type="SUPFAM" id="SSF53474">
    <property type="entry name" value="alpha/beta-Hydrolases"/>
    <property type="match status" value="1"/>
</dbReference>
<dbReference type="Gene3D" id="3.40.50.1820">
    <property type="entry name" value="alpha/beta hydrolase"/>
    <property type="match status" value="1"/>
</dbReference>
<organism evidence="2 3">
    <name type="scientific">Rugosimonospora acidiphila</name>
    <dbReference type="NCBI Taxonomy" id="556531"/>
    <lineage>
        <taxon>Bacteria</taxon>
        <taxon>Bacillati</taxon>
        <taxon>Actinomycetota</taxon>
        <taxon>Actinomycetes</taxon>
        <taxon>Micromonosporales</taxon>
        <taxon>Micromonosporaceae</taxon>
        <taxon>Rugosimonospora</taxon>
    </lineage>
</organism>
<dbReference type="InterPro" id="IPR029058">
    <property type="entry name" value="AB_hydrolase_fold"/>
</dbReference>
<keyword evidence="2" id="KW-0378">Hydrolase</keyword>
<accession>A0ABP9RYH4</accession>
<dbReference type="RefSeq" id="WP_345631495.1">
    <property type="nucleotide sequence ID" value="NZ_BAABJQ010000011.1"/>
</dbReference>
<protein>
    <submittedName>
        <fullName evidence="2">Alpha/beta fold hydrolase</fullName>
    </submittedName>
</protein>